<feature type="domain" description="Ribosomal RNA methyltransferase FtsJ" evidence="9">
    <location>
        <begin position="68"/>
        <end position="359"/>
    </location>
</feature>
<keyword evidence="4 10" id="KW-0808">Transferase</keyword>
<comment type="similarity">
    <text evidence="1">Belongs to the class I-like SAM-binding methyltransferase superfamily. RNA methyltransferase RlmE family.</text>
</comment>
<feature type="signal peptide" evidence="8">
    <location>
        <begin position="1"/>
        <end position="32"/>
    </location>
</feature>
<evidence type="ECO:0000256" key="2">
    <source>
        <dbReference type="ARBA" id="ARBA00022552"/>
    </source>
</evidence>
<dbReference type="Pfam" id="PF01728">
    <property type="entry name" value="FtsJ"/>
    <property type="match status" value="1"/>
</dbReference>
<dbReference type="InterPro" id="IPR050082">
    <property type="entry name" value="RNA_methyltr_RlmE"/>
</dbReference>
<dbReference type="PANTHER" id="PTHR10920">
    <property type="entry name" value="RIBOSOMAL RNA METHYLTRANSFERASE"/>
    <property type="match status" value="1"/>
</dbReference>
<evidence type="ECO:0000313" key="11">
    <source>
        <dbReference type="Proteomes" id="UP001176521"/>
    </source>
</evidence>
<evidence type="ECO:0000256" key="3">
    <source>
        <dbReference type="ARBA" id="ARBA00022603"/>
    </source>
</evidence>
<keyword evidence="5" id="KW-0949">S-adenosyl-L-methionine</keyword>
<dbReference type="PANTHER" id="PTHR10920:SF18">
    <property type="entry name" value="RRNA METHYLTRANSFERASE 2, MITOCHONDRIAL"/>
    <property type="match status" value="1"/>
</dbReference>
<dbReference type="SUPFAM" id="SSF53335">
    <property type="entry name" value="S-adenosyl-L-methionine-dependent methyltransferases"/>
    <property type="match status" value="1"/>
</dbReference>
<organism evidence="10 11">
    <name type="scientific">Tilletia horrida</name>
    <dbReference type="NCBI Taxonomy" id="155126"/>
    <lineage>
        <taxon>Eukaryota</taxon>
        <taxon>Fungi</taxon>
        <taxon>Dikarya</taxon>
        <taxon>Basidiomycota</taxon>
        <taxon>Ustilaginomycotina</taxon>
        <taxon>Exobasidiomycetes</taxon>
        <taxon>Tilletiales</taxon>
        <taxon>Tilletiaceae</taxon>
        <taxon>Tilletia</taxon>
    </lineage>
</organism>
<name>A0AAN6G628_9BASI</name>
<feature type="compositionally biased region" description="Polar residues" evidence="7">
    <location>
        <begin position="101"/>
        <end position="114"/>
    </location>
</feature>
<dbReference type="EMBL" id="JAPDMQ010001065">
    <property type="protein sequence ID" value="KAK0519165.1"/>
    <property type="molecule type" value="Genomic_DNA"/>
</dbReference>
<keyword evidence="3 10" id="KW-0489">Methyltransferase</keyword>
<dbReference type="Proteomes" id="UP001176521">
    <property type="component" value="Unassembled WGS sequence"/>
</dbReference>
<feature type="region of interest" description="Disordered" evidence="7">
    <location>
        <begin position="87"/>
        <end position="119"/>
    </location>
</feature>
<dbReference type="InterPro" id="IPR002877">
    <property type="entry name" value="RNA_MeTrfase_FtsJ_dom"/>
</dbReference>
<protein>
    <recommendedName>
        <fullName evidence="6">rRNA methyltransferase 2, mitochondrial</fullName>
    </recommendedName>
</protein>
<evidence type="ECO:0000256" key="7">
    <source>
        <dbReference type="SAM" id="MobiDB-lite"/>
    </source>
</evidence>
<evidence type="ECO:0000256" key="5">
    <source>
        <dbReference type="ARBA" id="ARBA00022691"/>
    </source>
</evidence>
<dbReference type="GO" id="GO:0008650">
    <property type="term" value="F:rRNA (uridine-2'-O-)-methyltransferase activity"/>
    <property type="evidence" value="ECO:0007669"/>
    <property type="project" value="TreeGrafter"/>
</dbReference>
<gene>
    <name evidence="10" type="primary">MRM2</name>
    <name evidence="10" type="ORF">OC842_007536</name>
</gene>
<evidence type="ECO:0000259" key="9">
    <source>
        <dbReference type="Pfam" id="PF01728"/>
    </source>
</evidence>
<evidence type="ECO:0000256" key="8">
    <source>
        <dbReference type="SAM" id="SignalP"/>
    </source>
</evidence>
<accession>A0AAN6G628</accession>
<dbReference type="HAMAP" id="MF_01547">
    <property type="entry name" value="RNA_methyltr_E"/>
    <property type="match status" value="1"/>
</dbReference>
<evidence type="ECO:0000256" key="6">
    <source>
        <dbReference type="ARBA" id="ARBA00041184"/>
    </source>
</evidence>
<dbReference type="InterPro" id="IPR015507">
    <property type="entry name" value="rRNA-MeTfrase_E"/>
</dbReference>
<dbReference type="InterPro" id="IPR029063">
    <property type="entry name" value="SAM-dependent_MTases_sf"/>
</dbReference>
<proteinExistence type="inferred from homology"/>
<dbReference type="AlphaFoldDB" id="A0AAN6G628"/>
<dbReference type="Gene3D" id="3.40.50.150">
    <property type="entry name" value="Vaccinia Virus protein VP39"/>
    <property type="match status" value="1"/>
</dbReference>
<comment type="caution">
    <text evidence="10">The sequence shown here is derived from an EMBL/GenBank/DDBJ whole genome shotgun (WGS) entry which is preliminary data.</text>
</comment>
<keyword evidence="11" id="KW-1185">Reference proteome</keyword>
<keyword evidence="2" id="KW-0698">rRNA processing</keyword>
<sequence>MLSIHDACCPGGALPAAVRLVLLKWVIVAVECVESPDIARQQRDPYVKLRRKALSGEPETSAPQPASYASRAAFKLIQLDDIHNFLRPRRRPESAPSRSATLPSNDEAGQTQQPRPRAVRPHVIVDLGAAPGGWTQVAVQRTRARAATFATSDGAHAASSRVRVFALDILPVDAAATEGATFLQGDFLDPDVQARLEEAIRAGGGGAMEPSGAYDTAALPPPAEVEDTENEGDAILTGLGGTHGMVDVVLSDMMASTTGNPIADTEASLHLCRSAFLFAARNLRRPSSPPASGGNRTSTAISSRSTHTTFVCKFFGSPAADHFRRHVLEPSFERVKVEKGRVGASRKESREAFWVCQGFRGPQSVNLEALYGGGS</sequence>
<evidence type="ECO:0000256" key="1">
    <source>
        <dbReference type="ARBA" id="ARBA00009258"/>
    </source>
</evidence>
<evidence type="ECO:0000256" key="4">
    <source>
        <dbReference type="ARBA" id="ARBA00022679"/>
    </source>
</evidence>
<reference evidence="10" key="1">
    <citation type="journal article" date="2023" name="PhytoFront">
        <title>Draft Genome Resources of Seven Strains of Tilletia horrida, Causal Agent of Kernel Smut of Rice.</title>
        <authorList>
            <person name="Khanal S."/>
            <person name="Antony Babu S."/>
            <person name="Zhou X.G."/>
        </authorList>
    </citation>
    <scope>NUCLEOTIDE SEQUENCE</scope>
    <source>
        <strain evidence="10">TX3</strain>
    </source>
</reference>
<evidence type="ECO:0000313" key="10">
    <source>
        <dbReference type="EMBL" id="KAK0519165.1"/>
    </source>
</evidence>
<dbReference type="GO" id="GO:0005739">
    <property type="term" value="C:mitochondrion"/>
    <property type="evidence" value="ECO:0007669"/>
    <property type="project" value="TreeGrafter"/>
</dbReference>
<keyword evidence="8" id="KW-0732">Signal</keyword>
<feature type="chain" id="PRO_5042845472" description="rRNA methyltransferase 2, mitochondrial" evidence="8">
    <location>
        <begin position="33"/>
        <end position="375"/>
    </location>
</feature>